<evidence type="ECO:0000313" key="2">
    <source>
        <dbReference type="EMBL" id="NML73622.1"/>
    </source>
</evidence>
<keyword evidence="3" id="KW-1185">Reference proteome</keyword>
<dbReference type="AlphaFoldDB" id="A0A7Y0AUJ9"/>
<evidence type="ECO:0000313" key="3">
    <source>
        <dbReference type="Proteomes" id="UP000541470"/>
    </source>
</evidence>
<name>A0A7Y0AUJ9_9HYPH</name>
<dbReference type="Proteomes" id="UP000541470">
    <property type="component" value="Unassembled WGS sequence"/>
</dbReference>
<proteinExistence type="predicted"/>
<protein>
    <recommendedName>
        <fullName evidence="4">DUF1127 domain-containing protein</fullName>
    </recommendedName>
</protein>
<feature type="region of interest" description="Disordered" evidence="1">
    <location>
        <begin position="47"/>
        <end position="66"/>
    </location>
</feature>
<sequence>MPFTAILRPFHSMREPLRRARLIRARIRTQREMSALPLALQRDLGWPQLDSGEHPRATHQFTILDE</sequence>
<accession>A0A7Y0AUJ9</accession>
<evidence type="ECO:0000256" key="1">
    <source>
        <dbReference type="SAM" id="MobiDB-lite"/>
    </source>
</evidence>
<comment type="caution">
    <text evidence="2">The sequence shown here is derived from an EMBL/GenBank/DDBJ whole genome shotgun (WGS) entry which is preliminary data.</text>
</comment>
<dbReference type="RefSeq" id="WP_169588097.1">
    <property type="nucleotide sequence ID" value="NZ_JABBGK010000001.1"/>
</dbReference>
<gene>
    <name evidence="2" type="ORF">HHL25_05720</name>
</gene>
<dbReference type="EMBL" id="JABBGK010000001">
    <property type="protein sequence ID" value="NML73622.1"/>
    <property type="molecule type" value="Genomic_DNA"/>
</dbReference>
<evidence type="ECO:0008006" key="4">
    <source>
        <dbReference type="Google" id="ProtNLM"/>
    </source>
</evidence>
<organism evidence="2 3">
    <name type="scientific">Rhizobium terricola</name>
    <dbReference type="NCBI Taxonomy" id="2728849"/>
    <lineage>
        <taxon>Bacteria</taxon>
        <taxon>Pseudomonadati</taxon>
        <taxon>Pseudomonadota</taxon>
        <taxon>Alphaproteobacteria</taxon>
        <taxon>Hyphomicrobiales</taxon>
        <taxon>Rhizobiaceae</taxon>
        <taxon>Rhizobium/Agrobacterium group</taxon>
        <taxon>Rhizobium</taxon>
    </lineage>
</organism>
<reference evidence="2 3" key="1">
    <citation type="submission" date="2020-04" db="EMBL/GenBank/DDBJ databases">
        <title>Rhizobium sp. S-51 isolated from soil.</title>
        <authorList>
            <person name="Dahal R.H."/>
        </authorList>
    </citation>
    <scope>NUCLEOTIDE SEQUENCE [LARGE SCALE GENOMIC DNA]</scope>
    <source>
        <strain evidence="2 3">S-51</strain>
    </source>
</reference>